<organism evidence="3 4">
    <name type="scientific">Olivibacter jilunii</name>
    <dbReference type="NCBI Taxonomy" id="985016"/>
    <lineage>
        <taxon>Bacteria</taxon>
        <taxon>Pseudomonadati</taxon>
        <taxon>Bacteroidota</taxon>
        <taxon>Sphingobacteriia</taxon>
        <taxon>Sphingobacteriales</taxon>
        <taxon>Sphingobacteriaceae</taxon>
        <taxon>Olivibacter</taxon>
    </lineage>
</organism>
<dbReference type="InterPro" id="IPR043744">
    <property type="entry name" value="DUF5689"/>
</dbReference>
<accession>A0ABW6B3N3</accession>
<feature type="domain" description="DUF5689" evidence="2">
    <location>
        <begin position="35"/>
        <end position="223"/>
    </location>
</feature>
<evidence type="ECO:0000313" key="3">
    <source>
        <dbReference type="EMBL" id="MFD2964107.1"/>
    </source>
</evidence>
<proteinExistence type="predicted"/>
<reference evidence="4" key="1">
    <citation type="journal article" date="2019" name="Int. J. Syst. Evol. Microbiol.">
        <title>The Global Catalogue of Microorganisms (GCM) 10K type strain sequencing project: providing services to taxonomists for standard genome sequencing and annotation.</title>
        <authorList>
            <consortium name="The Broad Institute Genomics Platform"/>
            <consortium name="The Broad Institute Genome Sequencing Center for Infectious Disease"/>
            <person name="Wu L."/>
            <person name="Ma J."/>
        </authorList>
    </citation>
    <scope>NUCLEOTIDE SEQUENCE [LARGE SCALE GENOMIC DNA]</scope>
    <source>
        <strain evidence="4">KCTC 23098</strain>
    </source>
</reference>
<gene>
    <name evidence="3" type="ORF">ACFS6J_20035</name>
</gene>
<keyword evidence="4" id="KW-1185">Reference proteome</keyword>
<evidence type="ECO:0000256" key="1">
    <source>
        <dbReference type="SAM" id="SignalP"/>
    </source>
</evidence>
<dbReference type="EMBL" id="JBHUPA010000016">
    <property type="protein sequence ID" value="MFD2964107.1"/>
    <property type="molecule type" value="Genomic_DNA"/>
</dbReference>
<dbReference type="Pfam" id="PF18942">
    <property type="entry name" value="DUF5689"/>
    <property type="match status" value="1"/>
</dbReference>
<keyword evidence="1" id="KW-0732">Signal</keyword>
<name>A0ABW6B3N3_9SPHI</name>
<evidence type="ECO:0000259" key="2">
    <source>
        <dbReference type="Pfam" id="PF18942"/>
    </source>
</evidence>
<protein>
    <submittedName>
        <fullName evidence="3">DUF5689 domain-containing protein</fullName>
    </submittedName>
</protein>
<feature type="chain" id="PRO_5046755363" evidence="1">
    <location>
        <begin position="20"/>
        <end position="509"/>
    </location>
</feature>
<dbReference type="PROSITE" id="PS51257">
    <property type="entry name" value="PROKAR_LIPOPROTEIN"/>
    <property type="match status" value="1"/>
</dbReference>
<dbReference type="Proteomes" id="UP001597560">
    <property type="component" value="Unassembled WGS sequence"/>
</dbReference>
<comment type="caution">
    <text evidence="3">The sequence shown here is derived from an EMBL/GenBank/DDBJ whole genome shotgun (WGS) entry which is preliminary data.</text>
</comment>
<feature type="signal peptide" evidence="1">
    <location>
        <begin position="1"/>
        <end position="19"/>
    </location>
</feature>
<dbReference type="RefSeq" id="WP_377612246.1">
    <property type="nucleotide sequence ID" value="NZ_JAHVEY010000004.1"/>
</dbReference>
<sequence length="509" mass="54712">MKKTSLYLLILLVVGTLLSACTKTNYPGGEVSPYIGIYDLRSLYKDSPVTLTVESLGGSSKIAGWVISDHREGNLPEGLLIIQDKRRLNFQRGISIALGAEAADYLPGDSVVIDVVGAEMNRVDGILQLSGISTEKVTRVASGLTLPANVVTIDQILLKPNDYESTLVAIVKGGFNPIPKTGETVGGSKTINDGFGNLTLETANQAAFANQEVYKMANYYGIIFNHITDSGTLVPYHRPRRGADIVALNSDYAIPKVIITGFASDPRGTDANNEYIQLMATQDIDFSKTPFSLVTTNNANASTPTGFPANGWATGGVRTYKFNLSSGFAPKGTYFYVGGTNKRINSTNSTDISSANWITAYAYNSNPGFDFGNPTTNLLANSGNASGIAVFEGTEVTKESVPVDVIFVGTGGSLFNGSNVGYPITNTDWYDIINPLDMAVQAFYRAGTNTKALTYHTPSDAGYFYMLGGKYNLALGRWTKARSQGSFLMTKETQLEEIEGEEATKLLDN</sequence>
<evidence type="ECO:0000313" key="4">
    <source>
        <dbReference type="Proteomes" id="UP001597560"/>
    </source>
</evidence>